<reference evidence="1" key="1">
    <citation type="journal article" date="2014" name="Front. Microbiol.">
        <title>High frequency of phylogenetically diverse reductive dehalogenase-homologous genes in deep subseafloor sedimentary metagenomes.</title>
        <authorList>
            <person name="Kawai M."/>
            <person name="Futagami T."/>
            <person name="Toyoda A."/>
            <person name="Takaki Y."/>
            <person name="Nishi S."/>
            <person name="Hori S."/>
            <person name="Arai W."/>
            <person name="Tsubouchi T."/>
            <person name="Morono Y."/>
            <person name="Uchiyama I."/>
            <person name="Ito T."/>
            <person name="Fujiyama A."/>
            <person name="Inagaki F."/>
            <person name="Takami H."/>
        </authorList>
    </citation>
    <scope>NUCLEOTIDE SEQUENCE</scope>
    <source>
        <strain evidence="1">Expedition CK06-06</strain>
    </source>
</reference>
<sequence>YKLKLHKNLKSERWGKFSVKQRELMIANEINRAKNWIEKNDLEEVNNCYERALELLDLTVEITKSGNRLREYLRLREMMGKLYIEKKGMPKLNNQVFNCICTMS</sequence>
<accession>X1FDV0</accession>
<comment type="caution">
    <text evidence="1">The sequence shown here is derived from an EMBL/GenBank/DDBJ whole genome shotgun (WGS) entry which is preliminary data.</text>
</comment>
<protein>
    <recommendedName>
        <fullName evidence="2">Bacterial transcriptional activator domain-containing protein</fullName>
    </recommendedName>
</protein>
<proteinExistence type="predicted"/>
<dbReference type="EMBL" id="BARU01002387">
    <property type="protein sequence ID" value="GAH27564.1"/>
    <property type="molecule type" value="Genomic_DNA"/>
</dbReference>
<gene>
    <name evidence="1" type="ORF">S03H2_05659</name>
</gene>
<name>X1FDV0_9ZZZZ</name>
<dbReference type="AlphaFoldDB" id="X1FDV0"/>
<feature type="non-terminal residue" evidence="1">
    <location>
        <position position="1"/>
    </location>
</feature>
<evidence type="ECO:0008006" key="2">
    <source>
        <dbReference type="Google" id="ProtNLM"/>
    </source>
</evidence>
<organism evidence="1">
    <name type="scientific">marine sediment metagenome</name>
    <dbReference type="NCBI Taxonomy" id="412755"/>
    <lineage>
        <taxon>unclassified sequences</taxon>
        <taxon>metagenomes</taxon>
        <taxon>ecological metagenomes</taxon>
    </lineage>
</organism>
<evidence type="ECO:0000313" key="1">
    <source>
        <dbReference type="EMBL" id="GAH27564.1"/>
    </source>
</evidence>